<evidence type="ECO:0000256" key="2">
    <source>
        <dbReference type="ARBA" id="ARBA00022452"/>
    </source>
</evidence>
<keyword evidence="8" id="KW-1185">Reference proteome</keyword>
<feature type="domain" description="POTRA" evidence="6">
    <location>
        <begin position="230"/>
        <end position="303"/>
    </location>
</feature>
<dbReference type="InterPro" id="IPR010827">
    <property type="entry name" value="BamA/TamA_POTRA"/>
</dbReference>
<keyword evidence="3" id="KW-0812">Transmembrane</keyword>
<dbReference type="Proteomes" id="UP000194432">
    <property type="component" value="Chromosome 1"/>
</dbReference>
<dbReference type="Gene3D" id="2.40.160.50">
    <property type="entry name" value="membrane protein fhac: a member of the omp85/tpsb transporter family"/>
    <property type="match status" value="1"/>
</dbReference>
<dbReference type="PANTHER" id="PTHR12815:SF18">
    <property type="entry name" value="SORTING AND ASSEMBLY MACHINERY COMPONENT 50 HOMOLOG"/>
    <property type="match status" value="1"/>
</dbReference>
<sequence length="626" mass="68492">MPIAPPTPARWPALLFFCMVCLQGCSLLPRGEHSAAADTASTPVTNSSTLPAFTLEVRAPDGVRETLERHLELQRYKALPDLQDGELQRLLAAADANARELLGTLGYFAPTITVLMTDTPGSSTALRAVVVVAEPGPQTRIATTRITVEERTGDDTDNRARRQERVQRNWSLQPGQPFTQSAWDSAKTDGLRQLQVRRYPTARIAQSRAEVDADTHEAALSVHYDTGPAYRFGPLQVQGSERYDPEGARRLARLPTGAFYDEAQLLDAQLRLASSGYYDAVFLTLDTEGADTQTAPVVAQVREARLQKLVFGAGLSTDSGPRLSMDHIHNQLPGIGWRAVSKLLLDRETKLASTEWTDLPDENGWRWFASAQAQRETTGDYEVNSARLRSGRSKSGTRIDRNYFLQYDYANSQGLNAPSSATALSMNYGWTGRYFNSTVAPTRGYGLALELGAGTTLTPDRDPFVRTLLRWQAFMPAGRVQAETGGARNARIALRAEAGAVLARQAAQIPVTQLFLTGGDTTVRGYGYRAIGARTENNQLYGGRYLGLASVEWQRPIVYNGAMTDWESAVFVDAGAVADRVGDLDPRVGVGAGVRWRSPVGPLQADLAYGVQAKQLRLHLRLGFSF</sequence>
<dbReference type="EMBL" id="CP021361">
    <property type="protein sequence ID" value="ART50955.1"/>
    <property type="molecule type" value="Genomic_DNA"/>
</dbReference>
<evidence type="ECO:0000259" key="6">
    <source>
        <dbReference type="Pfam" id="PF07244"/>
    </source>
</evidence>
<evidence type="ECO:0000313" key="8">
    <source>
        <dbReference type="Proteomes" id="UP000194432"/>
    </source>
</evidence>
<protein>
    <submittedName>
        <fullName evidence="7">Outer membrane protein assembly factor</fullName>
    </submittedName>
</protein>
<evidence type="ECO:0000259" key="5">
    <source>
        <dbReference type="Pfam" id="PF01103"/>
    </source>
</evidence>
<proteinExistence type="predicted"/>
<name>A0A240TZC4_9BURK</name>
<keyword evidence="2" id="KW-1134">Transmembrane beta strand</keyword>
<evidence type="ECO:0000256" key="1">
    <source>
        <dbReference type="ARBA" id="ARBA00004370"/>
    </source>
</evidence>
<evidence type="ECO:0000256" key="3">
    <source>
        <dbReference type="ARBA" id="ARBA00022692"/>
    </source>
</evidence>
<gene>
    <name evidence="7" type="ORF">CBP34_03770</name>
</gene>
<dbReference type="Pfam" id="PF01103">
    <property type="entry name" value="Omp85"/>
    <property type="match status" value="1"/>
</dbReference>
<evidence type="ECO:0000256" key="4">
    <source>
        <dbReference type="ARBA" id="ARBA00023136"/>
    </source>
</evidence>
<dbReference type="InterPro" id="IPR039910">
    <property type="entry name" value="D15-like"/>
</dbReference>
<accession>A0A240TZC4</accession>
<dbReference type="KEGG" id="acin:CBP34_03770"/>
<organism evidence="7 8">
    <name type="scientific">Acidovorax carolinensis</name>
    <dbReference type="NCBI Taxonomy" id="553814"/>
    <lineage>
        <taxon>Bacteria</taxon>
        <taxon>Pseudomonadati</taxon>
        <taxon>Pseudomonadota</taxon>
        <taxon>Betaproteobacteria</taxon>
        <taxon>Burkholderiales</taxon>
        <taxon>Comamonadaceae</taxon>
        <taxon>Acidovorax</taxon>
    </lineage>
</organism>
<feature type="domain" description="Bacterial surface antigen (D15)" evidence="5">
    <location>
        <begin position="384"/>
        <end position="626"/>
    </location>
</feature>
<dbReference type="AlphaFoldDB" id="A0A240TZC4"/>
<dbReference type="Pfam" id="PF07244">
    <property type="entry name" value="POTRA"/>
    <property type="match status" value="1"/>
</dbReference>
<keyword evidence="4" id="KW-0472">Membrane</keyword>
<dbReference type="RefSeq" id="WP_094097347.1">
    <property type="nucleotide sequence ID" value="NZ_CP021361.1"/>
</dbReference>
<evidence type="ECO:0000313" key="7">
    <source>
        <dbReference type="EMBL" id="ART50955.1"/>
    </source>
</evidence>
<dbReference type="Gene3D" id="3.10.20.310">
    <property type="entry name" value="membrane protein fhac"/>
    <property type="match status" value="2"/>
</dbReference>
<comment type="subcellular location">
    <subcellularLocation>
        <location evidence="1">Membrane</location>
    </subcellularLocation>
</comment>
<dbReference type="GO" id="GO:0019867">
    <property type="term" value="C:outer membrane"/>
    <property type="evidence" value="ECO:0007669"/>
    <property type="project" value="InterPro"/>
</dbReference>
<dbReference type="PANTHER" id="PTHR12815">
    <property type="entry name" value="SORTING AND ASSEMBLY MACHINERY SAMM50 PROTEIN FAMILY MEMBER"/>
    <property type="match status" value="1"/>
</dbReference>
<reference evidence="7 8" key="1">
    <citation type="submission" date="2017-05" db="EMBL/GenBank/DDBJ databases">
        <title>Polyphasic characterization of four soil-derived phenanthrene-degrading Acidovorax strains and proposal of Acidovorax phenanthrenivorans sp. nov.</title>
        <authorList>
            <person name="Singleton D.R."/>
            <person name="Lee J."/>
            <person name="Dickey A.N."/>
            <person name="Stroud A."/>
            <person name="Scholl E.H."/>
            <person name="Wright F.A."/>
            <person name="Aitken M.D."/>
        </authorList>
    </citation>
    <scope>NUCLEOTIDE SEQUENCE [LARGE SCALE GENOMIC DNA]</scope>
    <source>
        <strain evidence="7">NA3</strain>
    </source>
</reference>
<dbReference type="InterPro" id="IPR000184">
    <property type="entry name" value="Bac_surfAg_D15"/>
</dbReference>